<accession>A0ABS5KL43</accession>
<organism evidence="1 2">
    <name type="scientific">Catenulispora pinistramenti</name>
    <dbReference type="NCBI Taxonomy" id="2705254"/>
    <lineage>
        <taxon>Bacteria</taxon>
        <taxon>Bacillati</taxon>
        <taxon>Actinomycetota</taxon>
        <taxon>Actinomycetes</taxon>
        <taxon>Catenulisporales</taxon>
        <taxon>Catenulisporaceae</taxon>
        <taxon>Catenulispora</taxon>
    </lineage>
</organism>
<gene>
    <name evidence="1" type="ORF">KGQ19_07770</name>
</gene>
<reference evidence="1 2" key="1">
    <citation type="submission" date="2020-02" db="EMBL/GenBank/DDBJ databases">
        <title>Acidophilic actinobacteria isolated from forest soil.</title>
        <authorList>
            <person name="Golinska P."/>
        </authorList>
    </citation>
    <scope>NUCLEOTIDE SEQUENCE [LARGE SCALE GENOMIC DNA]</scope>
    <source>
        <strain evidence="1 2">NL8</strain>
    </source>
</reference>
<name>A0ABS5KL43_9ACTN</name>
<evidence type="ECO:0000313" key="2">
    <source>
        <dbReference type="Proteomes" id="UP000730482"/>
    </source>
</evidence>
<dbReference type="Proteomes" id="UP000730482">
    <property type="component" value="Unassembled WGS sequence"/>
</dbReference>
<keyword evidence="2" id="KW-1185">Reference proteome</keyword>
<sequence length="88" mass="9974">MNLYYRGYLLGDVRRFPHWSEPPDAAGAEDAALADETIVYLRDDFSVVRSPVGADQGVLWDAMTPQWREFCDTVLRFRPPRESADGPA</sequence>
<evidence type="ECO:0000313" key="1">
    <source>
        <dbReference type="EMBL" id="MBS2546763.1"/>
    </source>
</evidence>
<dbReference type="EMBL" id="JAAFYZ010000017">
    <property type="protein sequence ID" value="MBS2546763.1"/>
    <property type="molecule type" value="Genomic_DNA"/>
</dbReference>
<protein>
    <submittedName>
        <fullName evidence="1">Uncharacterized protein</fullName>
    </submittedName>
</protein>
<comment type="caution">
    <text evidence="1">The sequence shown here is derived from an EMBL/GenBank/DDBJ whole genome shotgun (WGS) entry which is preliminary data.</text>
</comment>
<dbReference type="RefSeq" id="WP_212008406.1">
    <property type="nucleotide sequence ID" value="NZ_JAAFYZ010000017.1"/>
</dbReference>
<proteinExistence type="predicted"/>